<keyword evidence="2" id="KW-1185">Reference proteome</keyword>
<dbReference type="AlphaFoldDB" id="A0A6N6JLW6"/>
<sequence>MFDECRTIPDIRRKCEMRKIGLTADFCECSGLQTGEVSRKRAVMRDWSWSKAVLSRVDFS</sequence>
<name>A0A6N6JLW6_9RHOB</name>
<dbReference type="EMBL" id="BLJE01000011">
    <property type="protein sequence ID" value="GFE67301.1"/>
    <property type="molecule type" value="Genomic_DNA"/>
</dbReference>
<comment type="caution">
    <text evidence="1">The sequence shown here is derived from an EMBL/GenBank/DDBJ whole genome shotgun (WGS) entry which is preliminary data.</text>
</comment>
<dbReference type="Proteomes" id="UP000436822">
    <property type="component" value="Unassembled WGS sequence"/>
</dbReference>
<organism evidence="1 2">
    <name type="scientific">Litoreibacter roseus</name>
    <dbReference type="NCBI Taxonomy" id="2601869"/>
    <lineage>
        <taxon>Bacteria</taxon>
        <taxon>Pseudomonadati</taxon>
        <taxon>Pseudomonadota</taxon>
        <taxon>Alphaproteobacteria</taxon>
        <taxon>Rhodobacterales</taxon>
        <taxon>Roseobacteraceae</taxon>
        <taxon>Litoreibacter</taxon>
    </lineage>
</organism>
<protein>
    <submittedName>
        <fullName evidence="1">Uncharacterized protein</fullName>
    </submittedName>
</protein>
<gene>
    <name evidence="1" type="ORF">KIN_43750</name>
</gene>
<proteinExistence type="predicted"/>
<evidence type="ECO:0000313" key="2">
    <source>
        <dbReference type="Proteomes" id="UP000436822"/>
    </source>
</evidence>
<accession>A0A6N6JLW6</accession>
<reference evidence="1 2" key="1">
    <citation type="submission" date="2019-12" db="EMBL/GenBank/DDBJ databases">
        <title>Litoreibacter badius sp. nov., a novel bacteriochlorophyll a-containing bacterium in the genus Litoreibacter.</title>
        <authorList>
            <person name="Kanamuro M."/>
            <person name="Takabe Y."/>
            <person name="Mori K."/>
            <person name="Takaichi S."/>
            <person name="Hanada S."/>
        </authorList>
    </citation>
    <scope>NUCLEOTIDE SEQUENCE [LARGE SCALE GENOMIC DNA]</scope>
    <source>
        <strain evidence="1 2">K6</strain>
    </source>
</reference>
<evidence type="ECO:0000313" key="1">
    <source>
        <dbReference type="EMBL" id="GFE67301.1"/>
    </source>
</evidence>